<dbReference type="InterPro" id="IPR009956">
    <property type="entry name" value="Post-segregation_anti-tox_CcdA"/>
</dbReference>
<evidence type="ECO:0000313" key="3">
    <source>
        <dbReference type="Proteomes" id="UP000030710"/>
    </source>
</evidence>
<keyword evidence="1" id="KW-1277">Toxin-antitoxin system</keyword>
<organism evidence="2 3">
    <name type="scientific">Haloquadratum walsbyi J07HQW2</name>
    <dbReference type="NCBI Taxonomy" id="1238425"/>
    <lineage>
        <taxon>Archaea</taxon>
        <taxon>Methanobacteriati</taxon>
        <taxon>Methanobacteriota</taxon>
        <taxon>Stenosarchaea group</taxon>
        <taxon>Halobacteria</taxon>
        <taxon>Halobacteriales</taxon>
        <taxon>Haloferacaceae</taxon>
        <taxon>Haloquadratum</taxon>
    </lineage>
</organism>
<dbReference type="Proteomes" id="UP000030710">
    <property type="component" value="Unassembled WGS sequence"/>
</dbReference>
<sequence>MTGESDGKKRVNITLDPELHSEARELGLNISGVSERALRQYVQALTSDEEVVLSLSASESPVDDDREQ</sequence>
<proteinExistence type="predicted"/>
<name>U1NDH7_9EURY</name>
<evidence type="ECO:0000313" key="2">
    <source>
        <dbReference type="EMBL" id="ERG94788.1"/>
    </source>
</evidence>
<dbReference type="Pfam" id="PF07362">
    <property type="entry name" value="CcdA"/>
    <property type="match status" value="1"/>
</dbReference>
<reference evidence="2 3" key="1">
    <citation type="journal article" date="2013" name="PLoS ONE">
        <title>Assembly-driven community genomics of a hypersaline microbial ecosystem.</title>
        <authorList>
            <person name="Podell S."/>
            <person name="Ugalde J.A."/>
            <person name="Narasingarao P."/>
            <person name="Banfield J.F."/>
            <person name="Heidelberg K.B."/>
            <person name="Allen E.E."/>
        </authorList>
    </citation>
    <scope>NUCLEOTIDE SEQUENCE [LARGE SCALE GENOMIC DNA]</scope>
    <source>
        <strain evidence="3">J07HQW2</strain>
    </source>
</reference>
<dbReference type="RefSeq" id="WP_021054279.1">
    <property type="nucleotide sequence ID" value="NZ_KE356561.1"/>
</dbReference>
<evidence type="ECO:0000256" key="1">
    <source>
        <dbReference type="ARBA" id="ARBA00022649"/>
    </source>
</evidence>
<dbReference type="AlphaFoldDB" id="U1NDH7"/>
<dbReference type="EMBL" id="KE356561">
    <property type="protein sequence ID" value="ERG94788.1"/>
    <property type="molecule type" value="Genomic_DNA"/>
</dbReference>
<dbReference type="HOGENOM" id="CLU_2784001_0_0_2"/>
<gene>
    <name evidence="2" type="ORF">J07HQW2_01230</name>
</gene>
<protein>
    <submittedName>
        <fullName evidence="2">Post-segregation antitoxin CcdA</fullName>
    </submittedName>
</protein>
<accession>U1NDH7</accession>